<accession>A0A852TP91</accession>
<sequence length="323" mass="33994">MMRTSRTTAGTAALLLVFGTSACAGGATTGAAGAAALSDETTMIVPFGAGGGSDIAGRTIAAGLEEATSSNVTVENRDGGAGAIGYSHLLSKAGDPNYLLATETAMLALPLTADTEFDYTDFTPIMSIGEDFTLLVVDARSPFTSCAEIVERSRSERVVAGVSGATGLDNVVFTMVEQAEDARFDRVPFESGGEVMTALLGGQIDIASLNPSEVLGQLDSGDLRALCVFADERYAYDELADIPTAKEEGIDVSYGQFRGLIAAGGISEEATEHWTAAGREFMGTEAYDAYMRDNYLQPDPLYGDEFRAYLEDSSSRLERVLNP</sequence>
<dbReference type="Gene3D" id="3.40.190.10">
    <property type="entry name" value="Periplasmic binding protein-like II"/>
    <property type="match status" value="1"/>
</dbReference>
<dbReference type="InterPro" id="IPR042100">
    <property type="entry name" value="Bug_dom1"/>
</dbReference>
<evidence type="ECO:0000313" key="4">
    <source>
        <dbReference type="Proteomes" id="UP000589036"/>
    </source>
</evidence>
<dbReference type="PROSITE" id="PS51257">
    <property type="entry name" value="PROKAR_LIPOPROTEIN"/>
    <property type="match status" value="1"/>
</dbReference>
<gene>
    <name evidence="3" type="ORF">HDA32_000545</name>
</gene>
<dbReference type="Proteomes" id="UP000589036">
    <property type="component" value="Unassembled WGS sequence"/>
</dbReference>
<evidence type="ECO:0000313" key="3">
    <source>
        <dbReference type="EMBL" id="NYE45425.1"/>
    </source>
</evidence>
<dbReference type="PIRSF" id="PIRSF017082">
    <property type="entry name" value="YflP"/>
    <property type="match status" value="1"/>
</dbReference>
<dbReference type="EMBL" id="JACCCC010000001">
    <property type="protein sequence ID" value="NYE45425.1"/>
    <property type="molecule type" value="Genomic_DNA"/>
</dbReference>
<dbReference type="PANTHER" id="PTHR42928:SF1">
    <property type="entry name" value="BLR4371 PROTEIN"/>
    <property type="match status" value="1"/>
</dbReference>
<dbReference type="PANTHER" id="PTHR42928">
    <property type="entry name" value="TRICARBOXYLATE-BINDING PROTEIN"/>
    <property type="match status" value="1"/>
</dbReference>
<evidence type="ECO:0000256" key="2">
    <source>
        <dbReference type="SAM" id="SignalP"/>
    </source>
</evidence>
<dbReference type="Gene3D" id="3.40.190.150">
    <property type="entry name" value="Bordetella uptake gene, domain 1"/>
    <property type="match status" value="1"/>
</dbReference>
<dbReference type="Pfam" id="PF03401">
    <property type="entry name" value="TctC"/>
    <property type="match status" value="1"/>
</dbReference>
<protein>
    <submittedName>
        <fullName evidence="3">Putative tricarboxylic transport membrane protein</fullName>
    </submittedName>
</protein>
<feature type="signal peptide" evidence="2">
    <location>
        <begin position="1"/>
        <end position="24"/>
    </location>
</feature>
<dbReference type="RefSeq" id="WP_179641652.1">
    <property type="nucleotide sequence ID" value="NZ_BAAAYY010000007.1"/>
</dbReference>
<dbReference type="SUPFAM" id="SSF53850">
    <property type="entry name" value="Periplasmic binding protein-like II"/>
    <property type="match status" value="1"/>
</dbReference>
<evidence type="ECO:0000256" key="1">
    <source>
        <dbReference type="ARBA" id="ARBA00006987"/>
    </source>
</evidence>
<comment type="similarity">
    <text evidence="1">Belongs to the UPF0065 (bug) family.</text>
</comment>
<feature type="chain" id="PRO_5032691569" evidence="2">
    <location>
        <begin position="25"/>
        <end position="323"/>
    </location>
</feature>
<keyword evidence="4" id="KW-1185">Reference proteome</keyword>
<organism evidence="3 4">
    <name type="scientific">Spinactinospora alkalitolerans</name>
    <dbReference type="NCBI Taxonomy" id="687207"/>
    <lineage>
        <taxon>Bacteria</taxon>
        <taxon>Bacillati</taxon>
        <taxon>Actinomycetota</taxon>
        <taxon>Actinomycetes</taxon>
        <taxon>Streptosporangiales</taxon>
        <taxon>Nocardiopsidaceae</taxon>
        <taxon>Spinactinospora</taxon>
    </lineage>
</organism>
<keyword evidence="2" id="KW-0732">Signal</keyword>
<reference evidence="3 4" key="1">
    <citation type="submission" date="2020-07" db="EMBL/GenBank/DDBJ databases">
        <title>Sequencing the genomes of 1000 actinobacteria strains.</title>
        <authorList>
            <person name="Klenk H.-P."/>
        </authorList>
    </citation>
    <scope>NUCLEOTIDE SEQUENCE [LARGE SCALE GENOMIC DNA]</scope>
    <source>
        <strain evidence="3 4">CXB654</strain>
    </source>
</reference>
<dbReference type="InterPro" id="IPR005064">
    <property type="entry name" value="BUG"/>
</dbReference>
<dbReference type="AlphaFoldDB" id="A0A852TP91"/>
<dbReference type="CDD" id="cd07012">
    <property type="entry name" value="PBP2_Bug_TTT"/>
    <property type="match status" value="1"/>
</dbReference>
<comment type="caution">
    <text evidence="3">The sequence shown here is derived from an EMBL/GenBank/DDBJ whole genome shotgun (WGS) entry which is preliminary data.</text>
</comment>
<name>A0A852TP91_9ACTN</name>
<proteinExistence type="inferred from homology"/>